<comment type="caution">
    <text evidence="1">The sequence shown here is derived from an EMBL/GenBank/DDBJ whole genome shotgun (WGS) entry which is preliminary data.</text>
</comment>
<gene>
    <name evidence="1" type="ORF">INR99_08390</name>
</gene>
<organism evidence="1 2">
    <name type="scientific">Chitinilyticum piscinae</name>
    <dbReference type="NCBI Taxonomy" id="2866724"/>
    <lineage>
        <taxon>Bacteria</taxon>
        <taxon>Pseudomonadati</taxon>
        <taxon>Pseudomonadota</taxon>
        <taxon>Betaproteobacteria</taxon>
        <taxon>Neisseriales</taxon>
        <taxon>Chitinibacteraceae</taxon>
        <taxon>Chitinilyticum</taxon>
    </lineage>
</organism>
<sequence length="150" mass="16930">METLIESCRAKQVETGKPCAISGIDIQHAEERLGQSLPASYKRWLASCETAKLYGNYILTVAPREYCEGADIDIATAHQTNLENGLTCEEHIALFEPDWNEWFYFDCSLQDANGEWPVFVKDLENGTCSKFADHFTDFMHKLLGRIASST</sequence>
<dbReference type="EMBL" id="JADFUA010000004">
    <property type="protein sequence ID" value="MBE9609367.1"/>
    <property type="molecule type" value="Genomic_DNA"/>
</dbReference>
<dbReference type="Gene3D" id="3.40.1580.10">
    <property type="entry name" value="SMI1/KNR4-like"/>
    <property type="match status" value="1"/>
</dbReference>
<keyword evidence="2" id="KW-1185">Reference proteome</keyword>
<dbReference type="SUPFAM" id="SSF160631">
    <property type="entry name" value="SMI1/KNR4-like"/>
    <property type="match status" value="1"/>
</dbReference>
<name>A0A8J7K205_9NEIS</name>
<dbReference type="InterPro" id="IPR037883">
    <property type="entry name" value="Knr4/Smi1-like_sf"/>
</dbReference>
<dbReference type="Proteomes" id="UP000604481">
    <property type="component" value="Unassembled WGS sequence"/>
</dbReference>
<dbReference type="Pfam" id="PF14568">
    <property type="entry name" value="SUKH_6"/>
    <property type="match status" value="1"/>
</dbReference>
<accession>A0A8J7K205</accession>
<evidence type="ECO:0000313" key="1">
    <source>
        <dbReference type="EMBL" id="MBE9609367.1"/>
    </source>
</evidence>
<proteinExistence type="predicted"/>
<evidence type="ECO:0000313" key="2">
    <source>
        <dbReference type="Proteomes" id="UP000604481"/>
    </source>
</evidence>
<protein>
    <submittedName>
        <fullName evidence="1">SMI1/KNR4 family protein</fullName>
    </submittedName>
</protein>
<reference evidence="1 2" key="1">
    <citation type="submission" date="2020-10" db="EMBL/GenBank/DDBJ databases">
        <title>The genome sequence of Chitinilyticum litopenaei 4Y14.</title>
        <authorList>
            <person name="Liu Y."/>
        </authorList>
    </citation>
    <scope>NUCLEOTIDE SEQUENCE [LARGE SCALE GENOMIC DNA]</scope>
    <source>
        <strain evidence="1 2">4Y14</strain>
    </source>
</reference>
<dbReference type="AlphaFoldDB" id="A0A8J7K205"/>